<keyword evidence="2" id="KW-1185">Reference proteome</keyword>
<reference evidence="1 2" key="1">
    <citation type="journal article" date="2023" name="Plants (Basel)">
        <title>Bridging the Gap: Combining Genomics and Transcriptomics Approaches to Understand Stylosanthes scabra, an Orphan Legume from the Brazilian Caatinga.</title>
        <authorList>
            <person name="Ferreira-Neto J.R.C."/>
            <person name="da Silva M.D."/>
            <person name="Binneck E."/>
            <person name="de Melo N.F."/>
            <person name="da Silva R.H."/>
            <person name="de Melo A.L.T.M."/>
            <person name="Pandolfi V."/>
            <person name="Bustamante F.O."/>
            <person name="Brasileiro-Vidal A.C."/>
            <person name="Benko-Iseppon A.M."/>
        </authorList>
    </citation>
    <scope>NUCLEOTIDE SEQUENCE [LARGE SCALE GENOMIC DNA]</scope>
    <source>
        <tissue evidence="1">Leaves</tissue>
    </source>
</reference>
<evidence type="ECO:0000313" key="2">
    <source>
        <dbReference type="Proteomes" id="UP001341840"/>
    </source>
</evidence>
<accession>A0ABU6Q719</accession>
<dbReference type="EMBL" id="JASCZI010000045">
    <property type="protein sequence ID" value="MED6107650.1"/>
    <property type="molecule type" value="Genomic_DNA"/>
</dbReference>
<dbReference type="Proteomes" id="UP001341840">
    <property type="component" value="Unassembled WGS sequence"/>
</dbReference>
<comment type="caution">
    <text evidence="1">The sequence shown here is derived from an EMBL/GenBank/DDBJ whole genome shotgun (WGS) entry which is preliminary data.</text>
</comment>
<evidence type="ECO:0000313" key="1">
    <source>
        <dbReference type="EMBL" id="MED6107650.1"/>
    </source>
</evidence>
<name>A0ABU6Q719_9FABA</name>
<proteinExistence type="predicted"/>
<sequence length="85" mass="9487">MPSPNADHELMRRLTSRARRLLRVKPKYGSLTVECRGPSPKRPMFQAQNMYHNCTPVSQIAGVAGLAFGLHDLVELTGLTLTQVR</sequence>
<gene>
    <name evidence="1" type="ORF">PIB30_016093</name>
</gene>
<organism evidence="1 2">
    <name type="scientific">Stylosanthes scabra</name>
    <dbReference type="NCBI Taxonomy" id="79078"/>
    <lineage>
        <taxon>Eukaryota</taxon>
        <taxon>Viridiplantae</taxon>
        <taxon>Streptophyta</taxon>
        <taxon>Embryophyta</taxon>
        <taxon>Tracheophyta</taxon>
        <taxon>Spermatophyta</taxon>
        <taxon>Magnoliopsida</taxon>
        <taxon>eudicotyledons</taxon>
        <taxon>Gunneridae</taxon>
        <taxon>Pentapetalae</taxon>
        <taxon>rosids</taxon>
        <taxon>fabids</taxon>
        <taxon>Fabales</taxon>
        <taxon>Fabaceae</taxon>
        <taxon>Papilionoideae</taxon>
        <taxon>50 kb inversion clade</taxon>
        <taxon>dalbergioids sensu lato</taxon>
        <taxon>Dalbergieae</taxon>
        <taxon>Pterocarpus clade</taxon>
        <taxon>Stylosanthes</taxon>
    </lineage>
</organism>
<protein>
    <submittedName>
        <fullName evidence="1">Uncharacterized protein</fullName>
    </submittedName>
</protein>